<feature type="domain" description="Tf2-1-like SH3-like" evidence="1">
    <location>
        <begin position="71"/>
        <end position="137"/>
    </location>
</feature>
<evidence type="ECO:0000313" key="3">
    <source>
        <dbReference type="Proteomes" id="UP000249464"/>
    </source>
</evidence>
<reference evidence="2 3" key="1">
    <citation type="submission" date="2016-11" db="EMBL/GenBank/DDBJ databases">
        <authorList>
            <person name="Jaros S."/>
            <person name="Januszkiewicz K."/>
            <person name="Wedrychowicz H."/>
        </authorList>
    </citation>
    <scope>NUCLEOTIDE SEQUENCE [LARGE SCALE GENOMIC DNA]</scope>
</reference>
<gene>
    <name evidence="2" type="primary">BQ5605_C003g02017</name>
    <name evidence="2" type="ORF">BQ5605_C003G02017</name>
</gene>
<organism evidence="2 3">
    <name type="scientific">Microbotryum silenes-dioicae</name>
    <dbReference type="NCBI Taxonomy" id="796604"/>
    <lineage>
        <taxon>Eukaryota</taxon>
        <taxon>Fungi</taxon>
        <taxon>Dikarya</taxon>
        <taxon>Basidiomycota</taxon>
        <taxon>Pucciniomycotina</taxon>
        <taxon>Microbotryomycetes</taxon>
        <taxon>Microbotryales</taxon>
        <taxon>Microbotryaceae</taxon>
        <taxon>Microbotryum</taxon>
    </lineage>
</organism>
<protein>
    <submittedName>
        <fullName evidence="2">BQ5605_C003g02017 protein</fullName>
    </submittedName>
</protein>
<dbReference type="STRING" id="796604.A0A2X0MMI2"/>
<evidence type="ECO:0000259" key="1">
    <source>
        <dbReference type="Pfam" id="PF24626"/>
    </source>
</evidence>
<accession>A0A2X0MMI2</accession>
<evidence type="ECO:0000313" key="2">
    <source>
        <dbReference type="EMBL" id="SGY38385.1"/>
    </source>
</evidence>
<dbReference type="AlphaFoldDB" id="A0A2X0MMI2"/>
<keyword evidence="3" id="KW-1185">Reference proteome</keyword>
<dbReference type="Pfam" id="PF24626">
    <property type="entry name" value="SH3_Tf2-1"/>
    <property type="match status" value="1"/>
</dbReference>
<dbReference type="InterPro" id="IPR016197">
    <property type="entry name" value="Chromo-like_dom_sf"/>
</dbReference>
<sequence>MRSRLQKEDKSDFYTEALFIVAGKPRESDRNSWKQRKAVLAEVRDALAAAKVRQAEQVNRHRRPEPDIAVGDFVMVDTRDRRLQFKTGHRKSAKLFDCFEGPYKVIAANVATSNYTLQLSKGDQSHPTFHVSKLQPARPKPVIVDGHEEWVVQEILEETTRGGKRYRVWWEGYPQHKATMELRENLVGTEALWRWELKKRMEGRAQGLRPLPEVQWKAIELLA</sequence>
<dbReference type="Proteomes" id="UP000249464">
    <property type="component" value="Unassembled WGS sequence"/>
</dbReference>
<proteinExistence type="predicted"/>
<dbReference type="EMBL" id="FQNC01000042">
    <property type="protein sequence ID" value="SGY38385.1"/>
    <property type="molecule type" value="Genomic_DNA"/>
</dbReference>
<dbReference type="InterPro" id="IPR056924">
    <property type="entry name" value="SH3_Tf2-1"/>
</dbReference>
<dbReference type="Gene3D" id="2.40.50.40">
    <property type="match status" value="1"/>
</dbReference>
<name>A0A2X0MMI2_9BASI</name>
<dbReference type="SUPFAM" id="SSF54160">
    <property type="entry name" value="Chromo domain-like"/>
    <property type="match status" value="1"/>
</dbReference>